<dbReference type="SUPFAM" id="SSF56112">
    <property type="entry name" value="Protein kinase-like (PK-like)"/>
    <property type="match status" value="1"/>
</dbReference>
<evidence type="ECO:0008006" key="3">
    <source>
        <dbReference type="Google" id="ProtNLM"/>
    </source>
</evidence>
<dbReference type="RefSeq" id="WP_284237379.1">
    <property type="nucleotide sequence ID" value="NZ_BSSQ01000004.1"/>
</dbReference>
<dbReference type="Proteomes" id="UP001157114">
    <property type="component" value="Unassembled WGS sequence"/>
</dbReference>
<proteinExistence type="predicted"/>
<name>A0ABQ6G6S8_9BACL</name>
<keyword evidence="2" id="KW-1185">Reference proteome</keyword>
<dbReference type="EMBL" id="BSSQ01000004">
    <property type="protein sequence ID" value="GLX66664.1"/>
    <property type="molecule type" value="Genomic_DNA"/>
</dbReference>
<gene>
    <name evidence="1" type="ORF">MU1_10080</name>
</gene>
<accession>A0ABQ6G6S8</accession>
<dbReference type="InterPro" id="IPR011009">
    <property type="entry name" value="Kinase-like_dom_sf"/>
</dbReference>
<dbReference type="Gene3D" id="3.90.1200.10">
    <property type="match status" value="1"/>
</dbReference>
<evidence type="ECO:0000313" key="1">
    <source>
        <dbReference type="EMBL" id="GLX66664.1"/>
    </source>
</evidence>
<organism evidence="1 2">
    <name type="scientific">Paenibacillus glycanilyticus</name>
    <dbReference type="NCBI Taxonomy" id="126569"/>
    <lineage>
        <taxon>Bacteria</taxon>
        <taxon>Bacillati</taxon>
        <taxon>Bacillota</taxon>
        <taxon>Bacilli</taxon>
        <taxon>Bacillales</taxon>
        <taxon>Paenibacillaceae</taxon>
        <taxon>Paenibacillus</taxon>
    </lineage>
</organism>
<sequence>MKTTENTKDEFIIDSAYLQSLLRRIVPSNCLQLLSWNCSPLGNNKEESSVYRVSCSFLDNDRERNYALILKILKPDYLRNQVDHYYYWKREALVYGSGILNQLPNSIRAPLCYAVEEHPEENVWIWLEDMAIEELQIDWSLEHMQKISCLLGKFNGVYITGTPLPTESFLCHSWIRSWVEVCAAYAKPIEEQKVIWDSCLEDFDGNSYMWELYHINRNRVNSLLQTIELLPRVFAHQDVHWDNIFIEQLNGIDSLIAIDWQFASISGVGEELGRMFGYALIKNKIPVNKIADYKEKLLQHYLQGLRDQGWDGNPILVRFGFIASASLRFIMVIDKLISNLVEVDRKKQEEKSRHLLFVARALLELAEESWKLRSEVLAIT</sequence>
<reference evidence="1 2" key="1">
    <citation type="submission" date="2023-03" db="EMBL/GenBank/DDBJ databases">
        <title>Draft genome sequence of the bacteria which degrade cell wall of Tricholomamatutake.</title>
        <authorList>
            <person name="Konishi Y."/>
            <person name="Fukuta Y."/>
            <person name="Shirasaka N."/>
        </authorList>
    </citation>
    <scope>NUCLEOTIDE SEQUENCE [LARGE SCALE GENOMIC DNA]</scope>
    <source>
        <strain evidence="2">mu1</strain>
    </source>
</reference>
<comment type="caution">
    <text evidence="1">The sequence shown here is derived from an EMBL/GenBank/DDBJ whole genome shotgun (WGS) entry which is preliminary data.</text>
</comment>
<protein>
    <recommendedName>
        <fullName evidence="3">Aminoglycoside phosphotransferase domain-containing protein</fullName>
    </recommendedName>
</protein>
<evidence type="ECO:0000313" key="2">
    <source>
        <dbReference type="Proteomes" id="UP001157114"/>
    </source>
</evidence>